<dbReference type="STRING" id="1801748.A3B84_02020"/>
<protein>
    <submittedName>
        <fullName evidence="3">Deoxyhypusine synthase</fullName>
    </submittedName>
</protein>
<dbReference type="AlphaFoldDB" id="A0A1F6VPK3"/>
<dbReference type="GO" id="GO:0005737">
    <property type="term" value="C:cytoplasm"/>
    <property type="evidence" value="ECO:0007669"/>
    <property type="project" value="TreeGrafter"/>
</dbReference>
<organism evidence="3 4">
    <name type="scientific">Candidatus Nomurabacteria bacterium RIFCSPHIGHO2_02_FULL_35_13</name>
    <dbReference type="NCBI Taxonomy" id="1801748"/>
    <lineage>
        <taxon>Bacteria</taxon>
        <taxon>Candidatus Nomuraibacteriota</taxon>
    </lineage>
</organism>
<dbReference type="InterPro" id="IPR036982">
    <property type="entry name" value="Deoxyhypusine_synthase_sf"/>
</dbReference>
<dbReference type="Pfam" id="PF01916">
    <property type="entry name" value="DS"/>
    <property type="match status" value="1"/>
</dbReference>
<evidence type="ECO:0000313" key="3">
    <source>
        <dbReference type="EMBL" id="OGI71568.1"/>
    </source>
</evidence>
<reference evidence="3 4" key="1">
    <citation type="journal article" date="2016" name="Nat. Commun.">
        <title>Thousands of microbial genomes shed light on interconnected biogeochemical processes in an aquifer system.</title>
        <authorList>
            <person name="Anantharaman K."/>
            <person name="Brown C.T."/>
            <person name="Hug L.A."/>
            <person name="Sharon I."/>
            <person name="Castelle C.J."/>
            <person name="Probst A.J."/>
            <person name="Thomas B.C."/>
            <person name="Singh A."/>
            <person name="Wilkins M.J."/>
            <person name="Karaoz U."/>
            <person name="Brodie E.L."/>
            <person name="Williams K.H."/>
            <person name="Hubbard S.S."/>
            <person name="Banfield J.F."/>
        </authorList>
    </citation>
    <scope>NUCLEOTIDE SEQUENCE [LARGE SCALE GENOMIC DNA]</scope>
</reference>
<evidence type="ECO:0000313" key="4">
    <source>
        <dbReference type="Proteomes" id="UP000177112"/>
    </source>
</evidence>
<dbReference type="Gene3D" id="3.40.910.10">
    <property type="entry name" value="Deoxyhypusine synthase"/>
    <property type="match status" value="1"/>
</dbReference>
<dbReference type="GO" id="GO:0034038">
    <property type="term" value="F:deoxyhypusine synthase activity"/>
    <property type="evidence" value="ECO:0007669"/>
    <property type="project" value="TreeGrafter"/>
</dbReference>
<dbReference type="PANTHER" id="PTHR11703">
    <property type="entry name" value="DEOXYHYPUSINE SYNTHASE"/>
    <property type="match status" value="1"/>
</dbReference>
<keyword evidence="2" id="KW-0520">NAD</keyword>
<sequence>MMKKETSMLDLFQTLFHNFNARAFKDATLAFKKHLDGGGKMLVAMGGAMSSAQIGITLAPMIKENKIHAISCTGANLEESVFRLVAHKSYKDYPDYRYFTKEDDEKILNRGERRVTDTSIPEEEAFRVVEPIILKRWKDAEAKGERYFPHEYFYQILLSDELKDKYEGNPEHCWLLEAAKKNLPIVVPGWEDSTLGNIFAGYCKAGEVSPKVMKTGVEYMMYLYDKYNELSLGHSPTGEPKAGPGLGFYQIGGGISGDFPICVVPSIKYDLKKEVRPWGYFCQISDSTTSYGSYSGATPNEKITWDKLTKHTPMFVIESDATIVVPLMFEAILDRYTLASV</sequence>
<evidence type="ECO:0000256" key="2">
    <source>
        <dbReference type="ARBA" id="ARBA00023027"/>
    </source>
</evidence>
<evidence type="ECO:0000256" key="1">
    <source>
        <dbReference type="ARBA" id="ARBA00009892"/>
    </source>
</evidence>
<dbReference type="PANTHER" id="PTHR11703:SF0">
    <property type="entry name" value="DEOXYHYPUSINE SYNTHASE"/>
    <property type="match status" value="1"/>
</dbReference>
<dbReference type="InterPro" id="IPR029035">
    <property type="entry name" value="DHS-like_NAD/FAD-binding_dom"/>
</dbReference>
<dbReference type="SUPFAM" id="SSF52467">
    <property type="entry name" value="DHS-like NAD/FAD-binding domain"/>
    <property type="match status" value="1"/>
</dbReference>
<dbReference type="EMBL" id="MFTY01000006">
    <property type="protein sequence ID" value="OGI71568.1"/>
    <property type="molecule type" value="Genomic_DNA"/>
</dbReference>
<gene>
    <name evidence="3" type="ORF">A3B84_02020</name>
</gene>
<accession>A0A1F6VPK3</accession>
<dbReference type="Proteomes" id="UP000177112">
    <property type="component" value="Unassembled WGS sequence"/>
</dbReference>
<name>A0A1F6VPK3_9BACT</name>
<comment type="caution">
    <text evidence="3">The sequence shown here is derived from an EMBL/GenBank/DDBJ whole genome shotgun (WGS) entry which is preliminary data.</text>
</comment>
<comment type="similarity">
    <text evidence="1">Belongs to the deoxyhypusine synthase family.</text>
</comment>
<dbReference type="InterPro" id="IPR002773">
    <property type="entry name" value="Deoxyhypusine_synthase"/>
</dbReference>
<proteinExistence type="inferred from homology"/>